<dbReference type="SUPFAM" id="SSF51197">
    <property type="entry name" value="Clavaminate synthase-like"/>
    <property type="match status" value="1"/>
</dbReference>
<reference evidence="8" key="1">
    <citation type="submission" date="2017-05" db="EMBL/GenBank/DDBJ databases">
        <authorList>
            <person name="Barney B.M."/>
        </authorList>
    </citation>
    <scope>NUCLEOTIDE SEQUENCE [LARGE SCALE GENOMIC DNA]</scope>
    <source>
        <strain evidence="8">PSBB022</strain>
    </source>
</reference>
<dbReference type="EMBL" id="NHNI01000002">
    <property type="protein sequence ID" value="OZY84661.1"/>
    <property type="molecule type" value="Genomic_DNA"/>
</dbReference>
<dbReference type="InterPro" id="IPR046799">
    <property type="entry name" value="ROXA-like_wH"/>
</dbReference>
<comment type="caution">
    <text evidence="7">The sequence shown here is derived from an EMBL/GenBank/DDBJ whole genome shotgun (WGS) entry which is preliminary data.</text>
</comment>
<dbReference type="InterPro" id="IPR039994">
    <property type="entry name" value="NO66-like"/>
</dbReference>
<evidence type="ECO:0000259" key="6">
    <source>
        <dbReference type="PROSITE" id="PS51184"/>
    </source>
</evidence>
<organism evidence="7 8">
    <name type="scientific">Cellvibrio mixtus</name>
    <dbReference type="NCBI Taxonomy" id="39650"/>
    <lineage>
        <taxon>Bacteria</taxon>
        <taxon>Pseudomonadati</taxon>
        <taxon>Pseudomonadota</taxon>
        <taxon>Gammaproteobacteria</taxon>
        <taxon>Cellvibrionales</taxon>
        <taxon>Cellvibrionaceae</taxon>
        <taxon>Cellvibrio</taxon>
    </lineage>
</organism>
<keyword evidence="8" id="KW-1185">Reference proteome</keyword>
<dbReference type="Proteomes" id="UP000216101">
    <property type="component" value="Unassembled WGS sequence"/>
</dbReference>
<dbReference type="PANTHER" id="PTHR13096">
    <property type="entry name" value="MINA53 MYC INDUCED NUCLEAR ANTIGEN"/>
    <property type="match status" value="1"/>
</dbReference>
<dbReference type="eggNOG" id="COG2850">
    <property type="taxonomic scope" value="Bacteria"/>
</dbReference>
<dbReference type="PROSITE" id="PS51184">
    <property type="entry name" value="JMJC"/>
    <property type="match status" value="1"/>
</dbReference>
<protein>
    <submittedName>
        <fullName evidence="7">Cupin</fullName>
    </submittedName>
</protein>
<evidence type="ECO:0000256" key="1">
    <source>
        <dbReference type="ARBA" id="ARBA00001954"/>
    </source>
</evidence>
<keyword evidence="3" id="KW-0223">Dioxygenase</keyword>
<proteinExistence type="predicted"/>
<evidence type="ECO:0000256" key="2">
    <source>
        <dbReference type="ARBA" id="ARBA00022723"/>
    </source>
</evidence>
<dbReference type="Pfam" id="PF20514">
    <property type="entry name" value="WHD_ROXA"/>
    <property type="match status" value="1"/>
</dbReference>
<dbReference type="PANTHER" id="PTHR13096:SF8">
    <property type="entry name" value="RIBOSOMAL OXYGENASE 1"/>
    <property type="match status" value="1"/>
</dbReference>
<evidence type="ECO:0000256" key="4">
    <source>
        <dbReference type="ARBA" id="ARBA00023002"/>
    </source>
</evidence>
<evidence type="ECO:0000313" key="8">
    <source>
        <dbReference type="Proteomes" id="UP000216101"/>
    </source>
</evidence>
<gene>
    <name evidence="7" type="ORF">CBP51_15930</name>
</gene>
<accession>A0A266Q5K4</accession>
<evidence type="ECO:0000256" key="5">
    <source>
        <dbReference type="ARBA" id="ARBA00023004"/>
    </source>
</evidence>
<name>A0A266Q5K4_9GAMM</name>
<dbReference type="STRING" id="1209072.GCA_000766945_00516"/>
<dbReference type="GO" id="GO:0016706">
    <property type="term" value="F:2-oxoglutarate-dependent dioxygenase activity"/>
    <property type="evidence" value="ECO:0007669"/>
    <property type="project" value="TreeGrafter"/>
</dbReference>
<keyword evidence="4" id="KW-0560">Oxidoreductase</keyword>
<comment type="cofactor">
    <cofactor evidence="1">
        <name>Fe(2+)</name>
        <dbReference type="ChEBI" id="CHEBI:29033"/>
    </cofactor>
</comment>
<dbReference type="Pfam" id="PF08007">
    <property type="entry name" value="JmjC_2"/>
    <property type="match status" value="1"/>
</dbReference>
<dbReference type="SMART" id="SM00558">
    <property type="entry name" value="JmjC"/>
    <property type="match status" value="1"/>
</dbReference>
<dbReference type="Gene3D" id="3.40.366.30">
    <property type="entry name" value="50S ribosomal protein L16 arginine hydroxylase, Chain A, Domain 2"/>
    <property type="match status" value="1"/>
</dbReference>
<evidence type="ECO:0000313" key="7">
    <source>
        <dbReference type="EMBL" id="OZY84661.1"/>
    </source>
</evidence>
<dbReference type="Gene3D" id="2.60.120.650">
    <property type="entry name" value="Cupin"/>
    <property type="match status" value="1"/>
</dbReference>
<dbReference type="InterPro" id="IPR003347">
    <property type="entry name" value="JmjC_dom"/>
</dbReference>
<feature type="domain" description="JmjC" evidence="6">
    <location>
        <begin position="99"/>
        <end position="228"/>
    </location>
</feature>
<dbReference type="AlphaFoldDB" id="A0A266Q5K4"/>
<keyword evidence="5" id="KW-0408">Iron</keyword>
<keyword evidence="2" id="KW-0479">Metal-binding</keyword>
<sequence>MTTPLTHLGDMPIEEFLRDYWQKKPLLIRNAFPGFESPLSPDELAGLALEEEVESRIVLEQGETPWELRNGPFDEKTFETLPEKRWTLLVQAVDQFVPEVNQLLDYFRFIPSWRLDDVMISYAPDQGGVGPHFDYYDVFLLQGLGKRHWKLGQLCDNNSPRVEGTRLKILSEFHTTDEWVLEPGDMLYIPPGIAHWGNAQGDDCMTYSIGFRAPSHADIIAEAGQEIALSIVDDLRYADPDLTLQDNPGEINDKAIEQVRNIILQHLTNENIAHWFGKFMTERKYLEHTDEEPLDIDADEWQSALADGELLWRHPAARIAFHSDEKGTMLFADGEVICCSRALAELVSKEVEISWGELKTLVQDPQDRAAITQLINLETLLVDE</sequence>
<evidence type="ECO:0000256" key="3">
    <source>
        <dbReference type="ARBA" id="ARBA00022964"/>
    </source>
</evidence>
<dbReference type="RefSeq" id="WP_094985696.1">
    <property type="nucleotide sequence ID" value="NZ_NHNI01000002.1"/>
</dbReference>
<dbReference type="GO" id="GO:0046872">
    <property type="term" value="F:metal ion binding"/>
    <property type="evidence" value="ECO:0007669"/>
    <property type="project" value="UniProtKB-KW"/>
</dbReference>